<name>A0A1G1ZUT2_9BACT</name>
<gene>
    <name evidence="1" type="ORF">A3I24_02255</name>
</gene>
<organism evidence="1 2">
    <name type="scientific">Candidatus Harrisonbacteria bacterium RIFCSPLOWO2_02_FULL_41_13b</name>
    <dbReference type="NCBI Taxonomy" id="1798409"/>
    <lineage>
        <taxon>Bacteria</taxon>
        <taxon>Candidatus Harrisoniibacteriota</taxon>
    </lineage>
</organism>
<evidence type="ECO:0000313" key="1">
    <source>
        <dbReference type="EMBL" id="OGY68229.1"/>
    </source>
</evidence>
<dbReference type="EMBL" id="MHJL01000004">
    <property type="protein sequence ID" value="OGY68229.1"/>
    <property type="molecule type" value="Genomic_DNA"/>
</dbReference>
<proteinExistence type="predicted"/>
<dbReference type="Proteomes" id="UP000177690">
    <property type="component" value="Unassembled WGS sequence"/>
</dbReference>
<protein>
    <submittedName>
        <fullName evidence="1">Uncharacterized protein</fullName>
    </submittedName>
</protein>
<dbReference type="AlphaFoldDB" id="A0A1G1ZUT2"/>
<evidence type="ECO:0000313" key="2">
    <source>
        <dbReference type="Proteomes" id="UP000177690"/>
    </source>
</evidence>
<dbReference type="STRING" id="1798409.A3I24_02255"/>
<reference evidence="1 2" key="1">
    <citation type="journal article" date="2016" name="Nat. Commun.">
        <title>Thousands of microbial genomes shed light on interconnected biogeochemical processes in an aquifer system.</title>
        <authorList>
            <person name="Anantharaman K."/>
            <person name="Brown C.T."/>
            <person name="Hug L.A."/>
            <person name="Sharon I."/>
            <person name="Castelle C.J."/>
            <person name="Probst A.J."/>
            <person name="Thomas B.C."/>
            <person name="Singh A."/>
            <person name="Wilkins M.J."/>
            <person name="Karaoz U."/>
            <person name="Brodie E.L."/>
            <person name="Williams K.H."/>
            <person name="Hubbard S.S."/>
            <person name="Banfield J.F."/>
        </authorList>
    </citation>
    <scope>NUCLEOTIDE SEQUENCE [LARGE SCALE GENOMIC DNA]</scope>
</reference>
<sequence>MADQSQEEIVTKLAEELKQLLQENLLKDPKIAGPGIERARELRDTIQSFGFLVTTEYILNPEKLETLRVNVTLWKPNENMTPEEQKMYDKWFTEVNGIGI</sequence>
<comment type="caution">
    <text evidence="1">The sequence shown here is derived from an EMBL/GenBank/DDBJ whole genome shotgun (WGS) entry which is preliminary data.</text>
</comment>
<accession>A0A1G1ZUT2</accession>